<dbReference type="GO" id="GO:0015232">
    <property type="term" value="F:heme transmembrane transporter activity"/>
    <property type="evidence" value="ECO:0007669"/>
    <property type="project" value="InterPro"/>
</dbReference>
<keyword evidence="3 11" id="KW-0813">Transport</keyword>
<accession>A0A327MKP5</accession>
<evidence type="ECO:0000256" key="9">
    <source>
        <dbReference type="ARBA" id="ARBA00023170"/>
    </source>
</evidence>
<comment type="caution">
    <text evidence="17">The sequence shown here is derived from an EMBL/GenBank/DDBJ whole genome shotgun (WGS) entry which is preliminary data.</text>
</comment>
<comment type="subcellular location">
    <subcellularLocation>
        <location evidence="1 11">Cell outer membrane</location>
        <topology evidence="1 11">Multi-pass membrane protein</topology>
    </subcellularLocation>
</comment>
<evidence type="ECO:0000256" key="8">
    <source>
        <dbReference type="ARBA" id="ARBA00023136"/>
    </source>
</evidence>
<reference evidence="18" key="1">
    <citation type="submission" date="2018-06" db="EMBL/GenBank/DDBJ databases">
        <authorList>
            <person name="Khan S.A."/>
        </authorList>
    </citation>
    <scope>NUCLEOTIDE SEQUENCE [LARGE SCALE GENOMIC DNA]</scope>
    <source>
        <strain evidence="18">DB-1506</strain>
    </source>
</reference>
<evidence type="ECO:0000256" key="3">
    <source>
        <dbReference type="ARBA" id="ARBA00022448"/>
    </source>
</evidence>
<dbReference type="PANTHER" id="PTHR30069:SF29">
    <property type="entry name" value="HEMOGLOBIN AND HEMOGLOBIN-HAPTOGLOBIN-BINDING PROTEIN 1-RELATED"/>
    <property type="match status" value="1"/>
</dbReference>
<evidence type="ECO:0000259" key="16">
    <source>
        <dbReference type="Pfam" id="PF07715"/>
    </source>
</evidence>
<dbReference type="PROSITE" id="PS52016">
    <property type="entry name" value="TONB_DEPENDENT_REC_3"/>
    <property type="match status" value="1"/>
</dbReference>
<dbReference type="GO" id="GO:0009279">
    <property type="term" value="C:cell outer membrane"/>
    <property type="evidence" value="ECO:0007669"/>
    <property type="project" value="UniProtKB-SubCell"/>
</dbReference>
<dbReference type="PANTHER" id="PTHR30069">
    <property type="entry name" value="TONB-DEPENDENT OUTER MEMBRANE RECEPTOR"/>
    <property type="match status" value="1"/>
</dbReference>
<dbReference type="OrthoDB" id="9760333at2"/>
<evidence type="ECO:0000313" key="18">
    <source>
        <dbReference type="Proteomes" id="UP000249065"/>
    </source>
</evidence>
<evidence type="ECO:0000256" key="11">
    <source>
        <dbReference type="PROSITE-ProRule" id="PRU01360"/>
    </source>
</evidence>
<evidence type="ECO:0000256" key="14">
    <source>
        <dbReference type="SAM" id="SignalP"/>
    </source>
</evidence>
<evidence type="ECO:0000256" key="10">
    <source>
        <dbReference type="ARBA" id="ARBA00023237"/>
    </source>
</evidence>
<evidence type="ECO:0000256" key="5">
    <source>
        <dbReference type="ARBA" id="ARBA00022692"/>
    </source>
</evidence>
<evidence type="ECO:0000256" key="1">
    <source>
        <dbReference type="ARBA" id="ARBA00004571"/>
    </source>
</evidence>
<keyword evidence="5 11" id="KW-0812">Transmembrane</keyword>
<dbReference type="SUPFAM" id="SSF56935">
    <property type="entry name" value="Porins"/>
    <property type="match status" value="1"/>
</dbReference>
<dbReference type="NCBIfam" id="TIGR01786">
    <property type="entry name" value="TonB-hemlactrns"/>
    <property type="match status" value="1"/>
</dbReference>
<name>A0A327MKP5_9PROT</name>
<protein>
    <submittedName>
        <fullName evidence="17">TonB-dependent hemoglobin/transferrin/lactoferrin family receptor</fullName>
    </submittedName>
</protein>
<keyword evidence="10 11" id="KW-0998">Cell outer membrane</keyword>
<feature type="signal peptide" evidence="14">
    <location>
        <begin position="1"/>
        <end position="28"/>
    </location>
</feature>
<evidence type="ECO:0000256" key="7">
    <source>
        <dbReference type="ARBA" id="ARBA00023077"/>
    </source>
</evidence>
<evidence type="ECO:0000256" key="13">
    <source>
        <dbReference type="SAM" id="MobiDB-lite"/>
    </source>
</evidence>
<keyword evidence="6 14" id="KW-0732">Signal</keyword>
<feature type="domain" description="TonB-dependent receptor plug" evidence="16">
    <location>
        <begin position="75"/>
        <end position="186"/>
    </location>
</feature>
<dbReference type="InterPro" id="IPR000531">
    <property type="entry name" value="Beta-barrel_TonB"/>
</dbReference>
<proteinExistence type="inferred from homology"/>
<dbReference type="CDD" id="cd01347">
    <property type="entry name" value="ligand_gated_channel"/>
    <property type="match status" value="1"/>
</dbReference>
<evidence type="ECO:0000313" key="17">
    <source>
        <dbReference type="EMBL" id="RAI60728.1"/>
    </source>
</evidence>
<gene>
    <name evidence="17" type="ORF">DOO78_00920</name>
</gene>
<dbReference type="GO" id="GO:0044718">
    <property type="term" value="P:siderophore transmembrane transport"/>
    <property type="evidence" value="ECO:0007669"/>
    <property type="project" value="TreeGrafter"/>
</dbReference>
<feature type="chain" id="PRO_5016281899" evidence="14">
    <location>
        <begin position="29"/>
        <end position="764"/>
    </location>
</feature>
<dbReference type="Gene3D" id="2.170.130.10">
    <property type="entry name" value="TonB-dependent receptor, plug domain"/>
    <property type="match status" value="1"/>
</dbReference>
<evidence type="ECO:0000256" key="4">
    <source>
        <dbReference type="ARBA" id="ARBA00022452"/>
    </source>
</evidence>
<keyword evidence="8 11" id="KW-0472">Membrane</keyword>
<sequence>MPRPPRFPLPPATLLGGALALALGPAVAQTAPGTVVQTAPGTVTQAVPESVAEAPGEAIALPPISVTATRGPRPVDEVPATVTIIESEQLERQNANRPQDIIRYEPGISFGNQPGRTGGTNFVIRGIGENRVRVQVDGIRVPDFPGSNAGAGTFTRDFVDLESVKRVEILRGPASALYGSDAIGGVVAYTLKDPRDYLAETNANTFLSGRFGYNGADRSFTETLTGAARAGNVEALLLYTRRDGHELRPNGSLKPNPQDYYVNNILGRLIWRGQNDDALRLTGEFFERITDTNVLTDRSVTPGAGGGPSTAVLDSRGDDRSFRGRLSLDYVRELPLGFVDRLETRAWWTRLERTEETTQYRSSFVGLVPPALPNRLRWSDFRFEEEIFGGEVQASSRLALLGLEHRLTYGATLEHIAVSRPRDRTETNLTTGAISTTVAGETFPNKNFPDTDILQGGVYLQDEVAIGRVAVTPALRLDYYQLRPNPDQAFANSAASAAAEQVRNLDRLALSPKLGAVWRLDQVLSVFGQYAHGFRAPPYDNANFGFTNRVFGYQILPAVNLKPETSDGVEAGLRGRWADGSFFQVSGFWNQYSDFIDTAVVGRTGGLIQYQYRNLSSVTIWGFEASGLWQFAPRWALRGSAAFAHGENNDTNRPIDSVDPARFVSGLAWQHPNGLGAEAIATYALRHSRVSGGSYYKAPGYAVLDLAAHYDLRPHLTINAGLFNVFDQKYFNTQDVIGLAANNPSRDLYAQPGRYAAVNMILRW</sequence>
<comment type="similarity">
    <text evidence="2 11 12">Belongs to the TonB-dependent receptor family.</text>
</comment>
<evidence type="ECO:0000256" key="2">
    <source>
        <dbReference type="ARBA" id="ARBA00009810"/>
    </source>
</evidence>
<dbReference type="EMBL" id="QLIX01000001">
    <property type="protein sequence ID" value="RAI60728.1"/>
    <property type="molecule type" value="Genomic_DNA"/>
</dbReference>
<dbReference type="InterPro" id="IPR012910">
    <property type="entry name" value="Plug_dom"/>
</dbReference>
<feature type="domain" description="TonB-dependent receptor-like beta-barrel" evidence="15">
    <location>
        <begin position="275"/>
        <end position="725"/>
    </location>
</feature>
<dbReference type="GO" id="GO:0015344">
    <property type="term" value="F:siderophore uptake transmembrane transporter activity"/>
    <property type="evidence" value="ECO:0007669"/>
    <property type="project" value="TreeGrafter"/>
</dbReference>
<dbReference type="InterPro" id="IPR011276">
    <property type="entry name" value="TonB_haem/Hb_rcpt"/>
</dbReference>
<dbReference type="InterPro" id="IPR036942">
    <property type="entry name" value="Beta-barrel_TonB_sf"/>
</dbReference>
<evidence type="ECO:0000256" key="6">
    <source>
        <dbReference type="ARBA" id="ARBA00022729"/>
    </source>
</evidence>
<keyword evidence="4 11" id="KW-1134">Transmembrane beta strand</keyword>
<dbReference type="NCBIfam" id="TIGR01785">
    <property type="entry name" value="TonB-hemin"/>
    <property type="match status" value="1"/>
</dbReference>
<dbReference type="Pfam" id="PF00593">
    <property type="entry name" value="TonB_dep_Rec_b-barrel"/>
    <property type="match status" value="1"/>
</dbReference>
<evidence type="ECO:0000256" key="12">
    <source>
        <dbReference type="RuleBase" id="RU003357"/>
    </source>
</evidence>
<dbReference type="Proteomes" id="UP000249065">
    <property type="component" value="Unassembled WGS sequence"/>
</dbReference>
<dbReference type="RefSeq" id="WP_111467839.1">
    <property type="nucleotide sequence ID" value="NZ_QLIX01000001.1"/>
</dbReference>
<dbReference type="Pfam" id="PF07715">
    <property type="entry name" value="Plug"/>
    <property type="match status" value="1"/>
</dbReference>
<dbReference type="InterPro" id="IPR037066">
    <property type="entry name" value="Plug_dom_sf"/>
</dbReference>
<dbReference type="AlphaFoldDB" id="A0A327MKP5"/>
<dbReference type="InterPro" id="IPR010949">
    <property type="entry name" value="TonB_Hb/transfer/lactofer_rcpt"/>
</dbReference>
<keyword evidence="18" id="KW-1185">Reference proteome</keyword>
<evidence type="ECO:0000259" key="15">
    <source>
        <dbReference type="Pfam" id="PF00593"/>
    </source>
</evidence>
<keyword evidence="9 17" id="KW-0675">Receptor</keyword>
<keyword evidence="7 12" id="KW-0798">TonB box</keyword>
<dbReference type="InterPro" id="IPR039426">
    <property type="entry name" value="TonB-dep_rcpt-like"/>
</dbReference>
<dbReference type="Gene3D" id="2.40.170.20">
    <property type="entry name" value="TonB-dependent receptor, beta-barrel domain"/>
    <property type="match status" value="1"/>
</dbReference>
<feature type="region of interest" description="Disordered" evidence="13">
    <location>
        <begin position="297"/>
        <end position="316"/>
    </location>
</feature>
<organism evidence="17 18">
    <name type="scientific">Roseicella frigidaeris</name>
    <dbReference type="NCBI Taxonomy" id="2230885"/>
    <lineage>
        <taxon>Bacteria</taxon>
        <taxon>Pseudomonadati</taxon>
        <taxon>Pseudomonadota</taxon>
        <taxon>Alphaproteobacteria</taxon>
        <taxon>Acetobacterales</taxon>
        <taxon>Roseomonadaceae</taxon>
        <taxon>Roseicella</taxon>
    </lineage>
</organism>